<evidence type="ECO:0000313" key="4">
    <source>
        <dbReference type="EMBL" id="CAB4955832.1"/>
    </source>
</evidence>
<evidence type="ECO:0000256" key="2">
    <source>
        <dbReference type="ARBA" id="ARBA00022801"/>
    </source>
</evidence>
<sequence>MLRGKLLVVISVLGLLLSTTPNAQALSVPSSFKKLATSSTLAKPGIIVFDPTTQTEIYSEFADVPRAPASVLKLISATTALTAFDPEKVFYTTINSTDDPDVFIMQGERDPWLTTSSRDAKKFNRALSTKLINEVIKDRADYTGLTIKFYGMFDADIKNLSTFYGKKIKFERIAKPRADPDATPTEIARITSPTLREILEFTLLWSDNVLADRIARNAAVELGYSRDDISLNLAFKETLSSLGVDSTGLKVFDGSGLSHGNRVSARTIAELLLKIRTQPQYQAIYDGLPTAGKTGTLKKRFQKTGSAAKGLVKAKTGWINTSVTLAGYVEAGESEYVFAVIANRVTPTEKMRDLARKTIDKMLATIAKPLETAAVG</sequence>
<dbReference type="PANTHER" id="PTHR30023">
    <property type="entry name" value="D-ALANYL-D-ALANINE CARBOXYPEPTIDASE"/>
    <property type="match status" value="1"/>
</dbReference>
<dbReference type="Gene3D" id="3.40.710.10">
    <property type="entry name" value="DD-peptidase/beta-lactamase superfamily"/>
    <property type="match status" value="2"/>
</dbReference>
<dbReference type="EMBL" id="CAFBNP010000119">
    <property type="protein sequence ID" value="CAB4955832.1"/>
    <property type="molecule type" value="Genomic_DNA"/>
</dbReference>
<organism evidence="3">
    <name type="scientific">freshwater metagenome</name>
    <dbReference type="NCBI Taxonomy" id="449393"/>
    <lineage>
        <taxon>unclassified sequences</taxon>
        <taxon>metagenomes</taxon>
        <taxon>ecological metagenomes</taxon>
    </lineage>
</organism>
<keyword evidence="2" id="KW-0378">Hydrolase</keyword>
<evidence type="ECO:0000313" key="3">
    <source>
        <dbReference type="EMBL" id="CAB4733596.1"/>
    </source>
</evidence>
<dbReference type="SUPFAM" id="SSF56601">
    <property type="entry name" value="beta-lactamase/transpeptidase-like"/>
    <property type="match status" value="1"/>
</dbReference>
<name>A0A6J6SFA2_9ZZZZ</name>
<proteinExistence type="inferred from homology"/>
<dbReference type="AlphaFoldDB" id="A0A6J6SFA2"/>
<reference evidence="3" key="1">
    <citation type="submission" date="2020-05" db="EMBL/GenBank/DDBJ databases">
        <authorList>
            <person name="Chiriac C."/>
            <person name="Salcher M."/>
            <person name="Ghai R."/>
            <person name="Kavagutti S V."/>
        </authorList>
    </citation>
    <scope>NUCLEOTIDE SEQUENCE</scope>
</reference>
<dbReference type="PANTHER" id="PTHR30023:SF0">
    <property type="entry name" value="PENICILLIN-SENSITIVE CARBOXYPEPTIDASE A"/>
    <property type="match status" value="1"/>
</dbReference>
<dbReference type="InterPro" id="IPR000667">
    <property type="entry name" value="Peptidase_S13"/>
</dbReference>
<dbReference type="GO" id="GO:0004185">
    <property type="term" value="F:serine-type carboxypeptidase activity"/>
    <property type="evidence" value="ECO:0007669"/>
    <property type="project" value="InterPro"/>
</dbReference>
<dbReference type="GO" id="GO:0000270">
    <property type="term" value="P:peptidoglycan metabolic process"/>
    <property type="evidence" value="ECO:0007669"/>
    <property type="project" value="TreeGrafter"/>
</dbReference>
<dbReference type="PRINTS" id="PR00922">
    <property type="entry name" value="DADACBPTASE3"/>
</dbReference>
<dbReference type="EMBL" id="CAEZYS010000042">
    <property type="protein sequence ID" value="CAB4733596.1"/>
    <property type="molecule type" value="Genomic_DNA"/>
</dbReference>
<protein>
    <submittedName>
        <fullName evidence="3">Unannotated protein</fullName>
    </submittedName>
</protein>
<dbReference type="GO" id="GO:0006508">
    <property type="term" value="P:proteolysis"/>
    <property type="evidence" value="ECO:0007669"/>
    <property type="project" value="InterPro"/>
</dbReference>
<gene>
    <name evidence="3" type="ORF">UFOPK2782_00473</name>
    <name evidence="4" type="ORF">UFOPK3828_00653</name>
</gene>
<evidence type="ECO:0000256" key="1">
    <source>
        <dbReference type="ARBA" id="ARBA00006096"/>
    </source>
</evidence>
<dbReference type="Pfam" id="PF02113">
    <property type="entry name" value="Peptidase_S13"/>
    <property type="match status" value="2"/>
</dbReference>
<comment type="similarity">
    <text evidence="1">Belongs to the peptidase S13 family.</text>
</comment>
<dbReference type="InterPro" id="IPR012338">
    <property type="entry name" value="Beta-lactam/transpept-like"/>
</dbReference>
<accession>A0A6J6SFA2</accession>